<dbReference type="Proteomes" id="UP000627205">
    <property type="component" value="Unassembled WGS sequence"/>
</dbReference>
<protein>
    <submittedName>
        <fullName evidence="2">Nucleoside diphosphate kinase regulator</fullName>
    </submittedName>
</protein>
<reference evidence="2" key="2">
    <citation type="submission" date="2020-09" db="EMBL/GenBank/DDBJ databases">
        <authorList>
            <person name="Sun Q."/>
            <person name="Sedlacek I."/>
        </authorList>
    </citation>
    <scope>NUCLEOTIDE SEQUENCE</scope>
    <source>
        <strain evidence="2">CCM 7664</strain>
    </source>
</reference>
<dbReference type="EMBL" id="BMDP01000002">
    <property type="protein sequence ID" value="GGI54719.1"/>
    <property type="molecule type" value="Genomic_DNA"/>
</dbReference>
<keyword evidence="3" id="KW-1185">Reference proteome</keyword>
<keyword evidence="2" id="KW-0808">Transferase</keyword>
<proteinExistence type="predicted"/>
<accession>A0A8J3B4M7</accession>
<dbReference type="InterPro" id="IPR036953">
    <property type="entry name" value="GreA/GreB_C_sf"/>
</dbReference>
<dbReference type="Pfam" id="PF01272">
    <property type="entry name" value="GreA_GreB"/>
    <property type="match status" value="1"/>
</dbReference>
<dbReference type="GO" id="GO:0032784">
    <property type="term" value="P:regulation of DNA-templated transcription elongation"/>
    <property type="evidence" value="ECO:0007669"/>
    <property type="project" value="InterPro"/>
</dbReference>
<dbReference type="GO" id="GO:0016301">
    <property type="term" value="F:kinase activity"/>
    <property type="evidence" value="ECO:0007669"/>
    <property type="project" value="UniProtKB-KW"/>
</dbReference>
<dbReference type="SUPFAM" id="SSF54534">
    <property type="entry name" value="FKBP-like"/>
    <property type="match status" value="1"/>
</dbReference>
<feature type="domain" description="Transcription elongation factor GreA/GreB C-terminal" evidence="1">
    <location>
        <begin position="53"/>
        <end position="122"/>
    </location>
</feature>
<gene>
    <name evidence="2" type="primary">rnk</name>
    <name evidence="2" type="ORF">GCM10011430_18930</name>
</gene>
<name>A0A8J3B4M7_9BURK</name>
<dbReference type="InterPro" id="IPR001437">
    <property type="entry name" value="Tscrpt_elong_fac_GreA/B_C"/>
</dbReference>
<dbReference type="Gene3D" id="3.10.50.30">
    <property type="entry name" value="Transcription elongation factor, GreA/GreB, C-terminal domain"/>
    <property type="match status" value="1"/>
</dbReference>
<organism evidence="2 3">
    <name type="scientific">Oxalicibacterium solurbis</name>
    <dbReference type="NCBI Taxonomy" id="69280"/>
    <lineage>
        <taxon>Bacteria</taxon>
        <taxon>Pseudomonadati</taxon>
        <taxon>Pseudomonadota</taxon>
        <taxon>Betaproteobacteria</taxon>
        <taxon>Burkholderiales</taxon>
        <taxon>Oxalobacteraceae</taxon>
        <taxon>Oxalicibacterium</taxon>
    </lineage>
</organism>
<dbReference type="AlphaFoldDB" id="A0A8J3B4M7"/>
<evidence type="ECO:0000259" key="1">
    <source>
        <dbReference type="Pfam" id="PF01272"/>
    </source>
</evidence>
<sequence length="132" mass="13663">MSQQIRLNRQDAARLQALAEQILHHDGAESAAAERLLDVVSAALLTDEAPEHASLHSTVTFASAGTAQTITLVEPGDVDPGAARISVLAPVGLALLGRKPDDESEVALPSGRTGKIRIVAVTQPATDTCAVP</sequence>
<reference evidence="2" key="1">
    <citation type="journal article" date="2014" name="Int. J. Syst. Evol. Microbiol.">
        <title>Complete genome sequence of Corynebacterium casei LMG S-19264T (=DSM 44701T), isolated from a smear-ripened cheese.</title>
        <authorList>
            <consortium name="US DOE Joint Genome Institute (JGI-PGF)"/>
            <person name="Walter F."/>
            <person name="Albersmeier A."/>
            <person name="Kalinowski J."/>
            <person name="Ruckert C."/>
        </authorList>
    </citation>
    <scope>NUCLEOTIDE SEQUENCE</scope>
    <source>
        <strain evidence="2">CCM 7664</strain>
    </source>
</reference>
<comment type="caution">
    <text evidence="2">The sequence shown here is derived from an EMBL/GenBank/DDBJ whole genome shotgun (WGS) entry which is preliminary data.</text>
</comment>
<dbReference type="GO" id="GO:0003677">
    <property type="term" value="F:DNA binding"/>
    <property type="evidence" value="ECO:0007669"/>
    <property type="project" value="InterPro"/>
</dbReference>
<dbReference type="RefSeq" id="WP_188420960.1">
    <property type="nucleotide sequence ID" value="NZ_BMDP01000002.1"/>
</dbReference>
<evidence type="ECO:0000313" key="3">
    <source>
        <dbReference type="Proteomes" id="UP000627205"/>
    </source>
</evidence>
<keyword evidence="2" id="KW-0418">Kinase</keyword>
<evidence type="ECO:0000313" key="2">
    <source>
        <dbReference type="EMBL" id="GGI54719.1"/>
    </source>
</evidence>